<evidence type="ECO:0000256" key="1">
    <source>
        <dbReference type="ARBA" id="ARBA00001971"/>
    </source>
</evidence>
<dbReference type="AlphaFoldDB" id="A0AAV9P344"/>
<dbReference type="GeneID" id="89929963"/>
<evidence type="ECO:0000313" key="10">
    <source>
        <dbReference type="EMBL" id="KAK5165708.1"/>
    </source>
</evidence>
<keyword evidence="6 8" id="KW-0408">Iron</keyword>
<evidence type="ECO:0000256" key="3">
    <source>
        <dbReference type="ARBA" id="ARBA00022617"/>
    </source>
</evidence>
<dbReference type="Proteomes" id="UP001337655">
    <property type="component" value="Unassembled WGS sequence"/>
</dbReference>
<evidence type="ECO:0000256" key="2">
    <source>
        <dbReference type="ARBA" id="ARBA00010617"/>
    </source>
</evidence>
<keyword evidence="11" id="KW-1185">Reference proteome</keyword>
<keyword evidence="3 8" id="KW-0349">Heme</keyword>
<keyword evidence="9" id="KW-0472">Membrane</keyword>
<comment type="similarity">
    <text evidence="2">Belongs to the cytochrome P450 family.</text>
</comment>
<evidence type="ECO:0000256" key="9">
    <source>
        <dbReference type="SAM" id="Phobius"/>
    </source>
</evidence>
<evidence type="ECO:0000313" key="11">
    <source>
        <dbReference type="Proteomes" id="UP001337655"/>
    </source>
</evidence>
<dbReference type="GO" id="GO:0016705">
    <property type="term" value="F:oxidoreductase activity, acting on paired donors, with incorporation or reduction of molecular oxygen"/>
    <property type="evidence" value="ECO:0007669"/>
    <property type="project" value="InterPro"/>
</dbReference>
<dbReference type="InterPro" id="IPR036396">
    <property type="entry name" value="Cyt_P450_sf"/>
</dbReference>
<keyword evidence="7" id="KW-0503">Monooxygenase</keyword>
<dbReference type="PRINTS" id="PR00463">
    <property type="entry name" value="EP450I"/>
</dbReference>
<dbReference type="RefSeq" id="XP_064655720.1">
    <property type="nucleotide sequence ID" value="XM_064805861.1"/>
</dbReference>
<protein>
    <recommendedName>
        <fullName evidence="12">Pisatin demethylase</fullName>
    </recommendedName>
</protein>
<accession>A0AAV9P344</accession>
<evidence type="ECO:0000256" key="5">
    <source>
        <dbReference type="ARBA" id="ARBA00023002"/>
    </source>
</evidence>
<evidence type="ECO:0008006" key="12">
    <source>
        <dbReference type="Google" id="ProtNLM"/>
    </source>
</evidence>
<dbReference type="GO" id="GO:0004497">
    <property type="term" value="F:monooxygenase activity"/>
    <property type="evidence" value="ECO:0007669"/>
    <property type="project" value="UniProtKB-KW"/>
</dbReference>
<feature type="binding site" description="axial binding residue" evidence="8">
    <location>
        <position position="443"/>
    </location>
    <ligand>
        <name>heme</name>
        <dbReference type="ChEBI" id="CHEBI:30413"/>
    </ligand>
    <ligandPart>
        <name>Fe</name>
        <dbReference type="ChEBI" id="CHEBI:18248"/>
    </ligandPart>
</feature>
<dbReference type="InterPro" id="IPR050121">
    <property type="entry name" value="Cytochrome_P450_monoxygenase"/>
</dbReference>
<dbReference type="PANTHER" id="PTHR24305">
    <property type="entry name" value="CYTOCHROME P450"/>
    <property type="match status" value="1"/>
</dbReference>
<keyword evidence="5" id="KW-0560">Oxidoreductase</keyword>
<dbReference type="InterPro" id="IPR002401">
    <property type="entry name" value="Cyt_P450_E_grp-I"/>
</dbReference>
<evidence type="ECO:0000256" key="8">
    <source>
        <dbReference type="PIRSR" id="PIRSR602401-1"/>
    </source>
</evidence>
<dbReference type="Pfam" id="PF00067">
    <property type="entry name" value="p450"/>
    <property type="match status" value="1"/>
</dbReference>
<feature type="transmembrane region" description="Helical" evidence="9">
    <location>
        <begin position="12"/>
        <end position="31"/>
    </location>
</feature>
<sequence length="496" mass="56427">MAISLCPVTPATIAVVLSFLLIGYLITGSVVNHRKLRQFRGPRWAAFSRSWLFWQEINARTHNEQYAALKKYGSPCRIGPNLLCTDDADLVRHMNAPGSKWTRSGWYDGMRMDPRTDSVFSTRDEKVHADLKAREAGGYNGRDIDTLETDIDARVMDMVDLIKTSYHKIPMDLAEVTRYFTLDVLSTIAFGGPFGFLEANRDLWDYNKESSNFLLILNLVLNHKFFRWIFFQPWFQKAAGPKDTDKVGMGPMLGVARKAVAERYGPDRKVKKDMLGHFVEKGLSQVQCEVEAELQIIAGSDSTTTVLRSTLFLLMGNPTAYSKLRAEIDANVGVMSYPVVKYTEAQRLPYLVACLWEGLRMYPPLFGLKGKCSPPGGETFKGVFYPEGIEMSICDEAMCRNPEVFGDDAQIFRPERWIEADEDTRKRYMRVVDSVFGSGRFLCLGRHIAMMELHKAFVELFRRFDWTIVDPMRGIDAHAHGVHCQSNMNVIAYPRD</sequence>
<name>A0AAV9P344_9PEZI</name>
<dbReference type="Gene3D" id="1.10.630.10">
    <property type="entry name" value="Cytochrome P450"/>
    <property type="match status" value="1"/>
</dbReference>
<proteinExistence type="inferred from homology"/>
<evidence type="ECO:0000256" key="7">
    <source>
        <dbReference type="ARBA" id="ARBA00023033"/>
    </source>
</evidence>
<dbReference type="CDD" id="cd11060">
    <property type="entry name" value="CYP57A1-like"/>
    <property type="match status" value="1"/>
</dbReference>
<dbReference type="EMBL" id="JAVRRT010000015">
    <property type="protein sequence ID" value="KAK5165708.1"/>
    <property type="molecule type" value="Genomic_DNA"/>
</dbReference>
<keyword evidence="4 8" id="KW-0479">Metal-binding</keyword>
<comment type="cofactor">
    <cofactor evidence="1 8">
        <name>heme</name>
        <dbReference type="ChEBI" id="CHEBI:30413"/>
    </cofactor>
</comment>
<reference evidence="10 11" key="1">
    <citation type="submission" date="2023-08" db="EMBL/GenBank/DDBJ databases">
        <title>Black Yeasts Isolated from many extreme environments.</title>
        <authorList>
            <person name="Coleine C."/>
            <person name="Stajich J.E."/>
            <person name="Selbmann L."/>
        </authorList>
    </citation>
    <scope>NUCLEOTIDE SEQUENCE [LARGE SCALE GENOMIC DNA]</scope>
    <source>
        <strain evidence="10 11">CCFEE 5935</strain>
    </source>
</reference>
<keyword evidence="9" id="KW-1133">Transmembrane helix</keyword>
<evidence type="ECO:0000256" key="6">
    <source>
        <dbReference type="ARBA" id="ARBA00023004"/>
    </source>
</evidence>
<dbReference type="SUPFAM" id="SSF48264">
    <property type="entry name" value="Cytochrome P450"/>
    <property type="match status" value="1"/>
</dbReference>
<dbReference type="PANTHER" id="PTHR24305:SF77">
    <property type="entry name" value="CYTOCHROME P450 MONOOXYGENASE"/>
    <property type="match status" value="1"/>
</dbReference>
<dbReference type="InterPro" id="IPR001128">
    <property type="entry name" value="Cyt_P450"/>
</dbReference>
<dbReference type="GO" id="GO:0005506">
    <property type="term" value="F:iron ion binding"/>
    <property type="evidence" value="ECO:0007669"/>
    <property type="project" value="InterPro"/>
</dbReference>
<dbReference type="GO" id="GO:0020037">
    <property type="term" value="F:heme binding"/>
    <property type="evidence" value="ECO:0007669"/>
    <property type="project" value="InterPro"/>
</dbReference>
<keyword evidence="9" id="KW-0812">Transmembrane</keyword>
<dbReference type="PRINTS" id="PR00385">
    <property type="entry name" value="P450"/>
</dbReference>
<comment type="caution">
    <text evidence="10">The sequence shown here is derived from an EMBL/GenBank/DDBJ whole genome shotgun (WGS) entry which is preliminary data.</text>
</comment>
<organism evidence="10 11">
    <name type="scientific">Saxophila tyrrhenica</name>
    <dbReference type="NCBI Taxonomy" id="1690608"/>
    <lineage>
        <taxon>Eukaryota</taxon>
        <taxon>Fungi</taxon>
        <taxon>Dikarya</taxon>
        <taxon>Ascomycota</taxon>
        <taxon>Pezizomycotina</taxon>
        <taxon>Dothideomycetes</taxon>
        <taxon>Dothideomycetidae</taxon>
        <taxon>Mycosphaerellales</taxon>
        <taxon>Extremaceae</taxon>
        <taxon>Saxophila</taxon>
    </lineage>
</organism>
<gene>
    <name evidence="10" type="ORF">LTR77_008631</name>
</gene>
<evidence type="ECO:0000256" key="4">
    <source>
        <dbReference type="ARBA" id="ARBA00022723"/>
    </source>
</evidence>